<feature type="compositionally biased region" description="Basic residues" evidence="1">
    <location>
        <begin position="45"/>
        <end position="54"/>
    </location>
</feature>
<dbReference type="EMBL" id="RSCE01000022">
    <property type="protein sequence ID" value="RSH76654.1"/>
    <property type="molecule type" value="Genomic_DNA"/>
</dbReference>
<evidence type="ECO:0000313" key="3">
    <source>
        <dbReference type="Proteomes" id="UP000279236"/>
    </source>
</evidence>
<evidence type="ECO:0000313" key="2">
    <source>
        <dbReference type="EMBL" id="RSH76654.1"/>
    </source>
</evidence>
<accession>A0A427XD61</accession>
<protein>
    <submittedName>
        <fullName evidence="2">Uncharacterized protein</fullName>
    </submittedName>
</protein>
<feature type="compositionally biased region" description="Low complexity" evidence="1">
    <location>
        <begin position="19"/>
        <end position="32"/>
    </location>
</feature>
<gene>
    <name evidence="2" type="ORF">EHS24_005401</name>
</gene>
<organism evidence="2 3">
    <name type="scientific">Apiotrichum porosum</name>
    <dbReference type="NCBI Taxonomy" id="105984"/>
    <lineage>
        <taxon>Eukaryota</taxon>
        <taxon>Fungi</taxon>
        <taxon>Dikarya</taxon>
        <taxon>Basidiomycota</taxon>
        <taxon>Agaricomycotina</taxon>
        <taxon>Tremellomycetes</taxon>
        <taxon>Trichosporonales</taxon>
        <taxon>Trichosporonaceae</taxon>
        <taxon>Apiotrichum</taxon>
    </lineage>
</organism>
<dbReference type="AlphaFoldDB" id="A0A427XD61"/>
<proteinExistence type="predicted"/>
<dbReference type="Proteomes" id="UP000279236">
    <property type="component" value="Unassembled WGS sequence"/>
</dbReference>
<dbReference type="RefSeq" id="XP_028471801.1">
    <property type="nucleotide sequence ID" value="XM_028620926.1"/>
</dbReference>
<name>A0A427XD61_9TREE</name>
<dbReference type="GeneID" id="39589944"/>
<feature type="region of interest" description="Disordered" evidence="1">
    <location>
        <begin position="1"/>
        <end position="65"/>
    </location>
</feature>
<sequence length="105" mass="11536">MTRKEKGTPKSTTKKAKSKSSNASSAAAKRTSNPPPKPLFSSRPLPKKQIKPKVKQQQVCPGDENGDNKGLLCNVTYTTEEDGTIAPYKELGRSLCFYCERLFTA</sequence>
<evidence type="ECO:0000256" key="1">
    <source>
        <dbReference type="SAM" id="MobiDB-lite"/>
    </source>
</evidence>
<reference evidence="2 3" key="1">
    <citation type="submission" date="2018-11" db="EMBL/GenBank/DDBJ databases">
        <title>Genome sequence of Apiotrichum porosum DSM 27194.</title>
        <authorList>
            <person name="Aliyu H."/>
            <person name="Gorte O."/>
            <person name="Ochsenreither K."/>
        </authorList>
    </citation>
    <scope>NUCLEOTIDE SEQUENCE [LARGE SCALE GENOMIC DNA]</scope>
    <source>
        <strain evidence="2 3">DSM 27194</strain>
    </source>
</reference>
<comment type="caution">
    <text evidence="2">The sequence shown here is derived from an EMBL/GenBank/DDBJ whole genome shotgun (WGS) entry which is preliminary data.</text>
</comment>
<keyword evidence="3" id="KW-1185">Reference proteome</keyword>